<dbReference type="PANTHER" id="PTHR45694">
    <property type="entry name" value="GLUTAREDOXIN 2"/>
    <property type="match status" value="1"/>
</dbReference>
<gene>
    <name evidence="5" type="primary">grxA</name>
    <name evidence="5" type="ORF">GCM10023095_10300</name>
</gene>
<organism evidence="5 6">
    <name type="scientific">Pseudaeromonas paramecii</name>
    <dbReference type="NCBI Taxonomy" id="2138166"/>
    <lineage>
        <taxon>Bacteria</taxon>
        <taxon>Pseudomonadati</taxon>
        <taxon>Pseudomonadota</taxon>
        <taxon>Gammaproteobacteria</taxon>
        <taxon>Aeromonadales</taxon>
        <taxon>Aeromonadaceae</taxon>
        <taxon>Pseudaeromonas</taxon>
    </lineage>
</organism>
<evidence type="ECO:0000256" key="1">
    <source>
        <dbReference type="ARBA" id="ARBA00007787"/>
    </source>
</evidence>
<dbReference type="PROSITE" id="PS51354">
    <property type="entry name" value="GLUTAREDOXIN_2"/>
    <property type="match status" value="1"/>
</dbReference>
<dbReference type="InterPro" id="IPR036249">
    <property type="entry name" value="Thioredoxin-like_sf"/>
</dbReference>
<dbReference type="InterPro" id="IPR011767">
    <property type="entry name" value="GLR_AS"/>
</dbReference>
<proteinExistence type="inferred from homology"/>
<dbReference type="PRINTS" id="PR00160">
    <property type="entry name" value="GLUTAREDOXIN"/>
</dbReference>
<evidence type="ECO:0000313" key="6">
    <source>
        <dbReference type="Proteomes" id="UP001501321"/>
    </source>
</evidence>
<evidence type="ECO:0000256" key="3">
    <source>
        <dbReference type="ARBA" id="ARBA00023284"/>
    </source>
</evidence>
<reference evidence="6" key="1">
    <citation type="journal article" date="2019" name="Int. J. Syst. Evol. Microbiol.">
        <title>The Global Catalogue of Microorganisms (GCM) 10K type strain sequencing project: providing services to taxonomists for standard genome sequencing and annotation.</title>
        <authorList>
            <consortium name="The Broad Institute Genomics Platform"/>
            <consortium name="The Broad Institute Genome Sequencing Center for Infectious Disease"/>
            <person name="Wu L."/>
            <person name="Ma J."/>
        </authorList>
    </citation>
    <scope>NUCLEOTIDE SEQUENCE [LARGE SCALE GENOMIC DNA]</scope>
    <source>
        <strain evidence="6">JCM 32226</strain>
    </source>
</reference>
<evidence type="ECO:0000259" key="4">
    <source>
        <dbReference type="Pfam" id="PF00462"/>
    </source>
</evidence>
<evidence type="ECO:0000313" key="5">
    <source>
        <dbReference type="EMBL" id="GAA4496025.1"/>
    </source>
</evidence>
<evidence type="ECO:0000256" key="2">
    <source>
        <dbReference type="ARBA" id="ARBA00023157"/>
    </source>
</evidence>
<dbReference type="EMBL" id="BAABFC010000007">
    <property type="protein sequence ID" value="GAA4496025.1"/>
    <property type="molecule type" value="Genomic_DNA"/>
</dbReference>
<dbReference type="Proteomes" id="UP001501321">
    <property type="component" value="Unassembled WGS sequence"/>
</dbReference>
<name>A0ABP8Q4A9_9GAMM</name>
<dbReference type="NCBIfam" id="NF008401">
    <property type="entry name" value="PRK11200.1"/>
    <property type="match status" value="1"/>
</dbReference>
<comment type="similarity">
    <text evidence="1">Belongs to the glutaredoxin family.</text>
</comment>
<feature type="domain" description="Glutaredoxin" evidence="4">
    <location>
        <begin position="4"/>
        <end position="65"/>
    </location>
</feature>
<dbReference type="PROSITE" id="PS00195">
    <property type="entry name" value="GLUTAREDOXIN_1"/>
    <property type="match status" value="1"/>
</dbReference>
<dbReference type="InterPro" id="IPR002109">
    <property type="entry name" value="Glutaredoxin"/>
</dbReference>
<keyword evidence="2" id="KW-1015">Disulfide bond</keyword>
<protein>
    <submittedName>
        <fullName evidence="5">Glutaredoxin 1</fullName>
    </submittedName>
</protein>
<dbReference type="PANTHER" id="PTHR45694:SF18">
    <property type="entry name" value="GLUTAREDOXIN-1-RELATED"/>
    <property type="match status" value="1"/>
</dbReference>
<dbReference type="Pfam" id="PF00462">
    <property type="entry name" value="Glutaredoxin"/>
    <property type="match status" value="1"/>
</dbReference>
<dbReference type="Gene3D" id="3.40.30.10">
    <property type="entry name" value="Glutaredoxin"/>
    <property type="match status" value="1"/>
</dbReference>
<comment type="caution">
    <text evidence="5">The sequence shown here is derived from an EMBL/GenBank/DDBJ whole genome shotgun (WGS) entry which is preliminary data.</text>
</comment>
<sequence>MEKVTIYGKPMCPYCDMAVSVCRQKGFEFEYIDIFAKQMSIADLHDIVGKPVRTVPQIFVGDQHIGGYTDFAAWLTEQGQA</sequence>
<dbReference type="SUPFAM" id="SSF52833">
    <property type="entry name" value="Thioredoxin-like"/>
    <property type="match status" value="1"/>
</dbReference>
<dbReference type="RefSeq" id="WP_345010745.1">
    <property type="nucleotide sequence ID" value="NZ_BAABFC010000007.1"/>
</dbReference>
<keyword evidence="3" id="KW-0676">Redox-active center</keyword>
<accession>A0ABP8Q4A9</accession>
<keyword evidence="6" id="KW-1185">Reference proteome</keyword>
<dbReference type="InterPro" id="IPR014025">
    <property type="entry name" value="Glutaredoxin_subgr"/>
</dbReference>